<dbReference type="Proteomes" id="UP000192591">
    <property type="component" value="Unassembled WGS sequence"/>
</dbReference>
<dbReference type="InterPro" id="IPR010290">
    <property type="entry name" value="TM_effector"/>
</dbReference>
<dbReference type="AlphaFoldDB" id="A0A1V9A0X0"/>
<dbReference type="CDD" id="cd06173">
    <property type="entry name" value="MFS_MefA_like"/>
    <property type="match status" value="1"/>
</dbReference>
<evidence type="ECO:0000256" key="6">
    <source>
        <dbReference type="ARBA" id="ARBA00023136"/>
    </source>
</evidence>
<dbReference type="GO" id="GO:0005886">
    <property type="term" value="C:plasma membrane"/>
    <property type="evidence" value="ECO:0007669"/>
    <property type="project" value="UniProtKB-SubCell"/>
</dbReference>
<dbReference type="PANTHER" id="PTHR23513:SF9">
    <property type="entry name" value="ENTEROBACTIN EXPORTER ENTS"/>
    <property type="match status" value="1"/>
</dbReference>
<proteinExistence type="predicted"/>
<keyword evidence="2" id="KW-0813">Transport</keyword>
<comment type="caution">
    <text evidence="8">The sequence shown here is derived from an EMBL/GenBank/DDBJ whole genome shotgun (WGS) entry which is preliminary data.</text>
</comment>
<evidence type="ECO:0000256" key="5">
    <source>
        <dbReference type="ARBA" id="ARBA00022989"/>
    </source>
</evidence>
<reference evidence="8 9" key="1">
    <citation type="submission" date="2017-02" db="EMBL/GenBank/DDBJ databases">
        <title>Draft genome of Saccharomonospora sp. 154.</title>
        <authorList>
            <person name="Alonso-Carmona G.S."/>
            <person name="De La Haba R."/>
            <person name="Vera-Gargallo B."/>
            <person name="Sandoval-Trujillo A.H."/>
            <person name="Ramirez-Duran N."/>
            <person name="Ventosa A."/>
        </authorList>
    </citation>
    <scope>NUCLEOTIDE SEQUENCE [LARGE SCALE GENOMIC DNA]</scope>
    <source>
        <strain evidence="8 9">LRS4.154</strain>
    </source>
</reference>
<keyword evidence="3" id="KW-1003">Cell membrane</keyword>
<feature type="transmembrane region" description="Helical" evidence="7">
    <location>
        <begin position="80"/>
        <end position="101"/>
    </location>
</feature>
<feature type="transmembrane region" description="Helical" evidence="7">
    <location>
        <begin position="168"/>
        <end position="189"/>
    </location>
</feature>
<name>A0A1V9A0X0_SACPI</name>
<evidence type="ECO:0000256" key="2">
    <source>
        <dbReference type="ARBA" id="ARBA00022448"/>
    </source>
</evidence>
<evidence type="ECO:0000256" key="1">
    <source>
        <dbReference type="ARBA" id="ARBA00004429"/>
    </source>
</evidence>
<dbReference type="RefSeq" id="WP_081192699.1">
    <property type="nucleotide sequence ID" value="NZ_MWIH01000006.1"/>
</dbReference>
<feature type="transmembrane region" description="Helical" evidence="7">
    <location>
        <begin position="285"/>
        <end position="305"/>
    </location>
</feature>
<keyword evidence="9" id="KW-1185">Reference proteome</keyword>
<evidence type="ECO:0000313" key="9">
    <source>
        <dbReference type="Proteomes" id="UP000192591"/>
    </source>
</evidence>
<feature type="transmembrane region" description="Helical" evidence="7">
    <location>
        <begin position="257"/>
        <end position="278"/>
    </location>
</feature>
<protein>
    <submittedName>
        <fullName evidence="8">MFS transporter</fullName>
    </submittedName>
</protein>
<dbReference type="Gene3D" id="1.20.1250.20">
    <property type="entry name" value="MFS general substrate transporter like domains"/>
    <property type="match status" value="1"/>
</dbReference>
<evidence type="ECO:0000313" key="8">
    <source>
        <dbReference type="EMBL" id="OQO90678.1"/>
    </source>
</evidence>
<feature type="transmembrane region" description="Helical" evidence="7">
    <location>
        <begin position="47"/>
        <end position="68"/>
    </location>
</feature>
<feature type="transmembrane region" description="Helical" evidence="7">
    <location>
        <begin position="18"/>
        <end position="41"/>
    </location>
</feature>
<feature type="transmembrane region" description="Helical" evidence="7">
    <location>
        <begin position="221"/>
        <end position="245"/>
    </location>
</feature>
<dbReference type="SUPFAM" id="SSF103473">
    <property type="entry name" value="MFS general substrate transporter"/>
    <property type="match status" value="1"/>
</dbReference>
<comment type="subcellular location">
    <subcellularLocation>
        <location evidence="1">Cell inner membrane</location>
        <topology evidence="1">Multi-pass membrane protein</topology>
    </subcellularLocation>
</comment>
<keyword evidence="4 7" id="KW-0812">Transmembrane</keyword>
<evidence type="ECO:0000256" key="4">
    <source>
        <dbReference type="ARBA" id="ARBA00022692"/>
    </source>
</evidence>
<keyword evidence="5 7" id="KW-1133">Transmembrane helix</keyword>
<accession>A0A1V9A0X0</accession>
<evidence type="ECO:0000256" key="7">
    <source>
        <dbReference type="SAM" id="Phobius"/>
    </source>
</evidence>
<evidence type="ECO:0000256" key="3">
    <source>
        <dbReference type="ARBA" id="ARBA00022475"/>
    </source>
</evidence>
<gene>
    <name evidence="8" type="ORF">B1813_14100</name>
</gene>
<dbReference type="EMBL" id="MWIH01000006">
    <property type="protein sequence ID" value="OQO90678.1"/>
    <property type="molecule type" value="Genomic_DNA"/>
</dbReference>
<sequence length="414" mass="41508">MSVLDVRPLRTSPAFRRLWLATSCSTLGQQFALVAVLAQVWDLTESPVAVGALGLAQALPLVLFGLVGGTLADAVDRRRLVLVTTAGQLVAAAGLAAQALLGAGSVALVFGLVAVQFAFAGLGAAARKTFVVGLLPTEQVSAGLALSGLSFQAAMLAGPAVGGIVTAAWGPGACYAIDAVSLLVAAYGVSRLPSLRPKGTGERPGPRALAEGLAFVGRKPVVAGTLLTDVFATLLAMPIALFPALNAQRFGDDPRVLGLFLSAIAVGGVVMGSLSGLFTRRRRLGVVQLVAAAVWGLALAGFGLAQPLWLAFALLAVAGAADTVGAVTRSALVQLATPDSHRGRVSGLEFVVGAAGPDLGNARAGAVAGLTSPAVAAVSGGLLCVVGVAGLAIGNRSLRRYRTPEPTRVPAGQV</sequence>
<feature type="transmembrane region" description="Helical" evidence="7">
    <location>
        <begin position="374"/>
        <end position="393"/>
    </location>
</feature>
<dbReference type="Pfam" id="PF05977">
    <property type="entry name" value="MFS_3"/>
    <property type="match status" value="1"/>
</dbReference>
<feature type="transmembrane region" description="Helical" evidence="7">
    <location>
        <begin position="107"/>
        <end position="130"/>
    </location>
</feature>
<organism evidence="8 9">
    <name type="scientific">Saccharomonospora piscinae</name>
    <dbReference type="NCBI Taxonomy" id="687388"/>
    <lineage>
        <taxon>Bacteria</taxon>
        <taxon>Bacillati</taxon>
        <taxon>Actinomycetota</taxon>
        <taxon>Actinomycetes</taxon>
        <taxon>Pseudonocardiales</taxon>
        <taxon>Pseudonocardiaceae</taxon>
        <taxon>Saccharomonospora</taxon>
    </lineage>
</organism>
<dbReference type="InterPro" id="IPR036259">
    <property type="entry name" value="MFS_trans_sf"/>
</dbReference>
<dbReference type="STRING" id="1962155.B1813_14100"/>
<dbReference type="PANTHER" id="PTHR23513">
    <property type="entry name" value="INTEGRAL MEMBRANE EFFLUX PROTEIN-RELATED"/>
    <property type="match status" value="1"/>
</dbReference>
<keyword evidence="6 7" id="KW-0472">Membrane</keyword>